<accession>A0A1Y1QUW7</accession>
<proteinExistence type="predicted"/>
<name>A0A1Y1QUW7_9GAMM</name>
<sequence length="307" mass="34762">MSTATKVLIVFCEGPHDIAFVGKVMRHCLGFEKVGWKFSEYPSPLDKLFRTSVERHAQQDLSLDMAHKFFLPDAVFERENHVVLLFNSGGKTQADKVSTLLSELLDFLELAESATYDENPLFIGEARYLFLYDADDWGLDKTCQKAQEWFTQIGDRVWLETEWQVDENYPFAAMNGSSKALYVWGETPDKGTLEDWLYPLFRQKDSALIEQAEKAVDGMFTWEVSHTNSEQAVAETSKRQKAILTLAGQREKPGSSMSVVLDQAKKRISKSHFKSDANVQAFAAFVSQFAQFDDAQPLTSPDVGRDV</sequence>
<dbReference type="AlphaFoldDB" id="A0A1Y1QUW7"/>
<evidence type="ECO:0000313" key="1">
    <source>
        <dbReference type="EMBL" id="OQX14374.1"/>
    </source>
</evidence>
<evidence type="ECO:0000313" key="2">
    <source>
        <dbReference type="Proteomes" id="UP000192491"/>
    </source>
</evidence>
<reference evidence="1 2" key="1">
    <citation type="submission" date="2017-01" db="EMBL/GenBank/DDBJ databases">
        <title>Novel large sulfur bacteria in the metagenomes of groundwater-fed chemosynthetic microbial mats in the Lake Huron basin.</title>
        <authorList>
            <person name="Sharrar A.M."/>
            <person name="Flood B.E."/>
            <person name="Bailey J.V."/>
            <person name="Jones D.S."/>
            <person name="Biddanda B."/>
            <person name="Ruberg S.A."/>
            <person name="Marcus D.N."/>
            <person name="Dick G.J."/>
        </authorList>
    </citation>
    <scope>NUCLEOTIDE SEQUENCE [LARGE SCALE GENOMIC DNA]</scope>
    <source>
        <strain evidence="1">A8</strain>
    </source>
</reference>
<organism evidence="1 2">
    <name type="scientific">Thiothrix lacustris</name>
    <dbReference type="NCBI Taxonomy" id="525917"/>
    <lineage>
        <taxon>Bacteria</taxon>
        <taxon>Pseudomonadati</taxon>
        <taxon>Pseudomonadota</taxon>
        <taxon>Gammaproteobacteria</taxon>
        <taxon>Thiotrichales</taxon>
        <taxon>Thiotrichaceae</taxon>
        <taxon>Thiothrix</taxon>
    </lineage>
</organism>
<comment type="caution">
    <text evidence="1">The sequence shown here is derived from an EMBL/GenBank/DDBJ whole genome shotgun (WGS) entry which is preliminary data.</text>
</comment>
<dbReference type="Proteomes" id="UP000192491">
    <property type="component" value="Unassembled WGS sequence"/>
</dbReference>
<gene>
    <name evidence="1" type="ORF">BWK73_09675</name>
</gene>
<protein>
    <submittedName>
        <fullName evidence="1">Uncharacterized protein</fullName>
    </submittedName>
</protein>
<dbReference type="EMBL" id="MTEJ01000030">
    <property type="protein sequence ID" value="OQX14374.1"/>
    <property type="molecule type" value="Genomic_DNA"/>
</dbReference>